<accession>A0ABQ4G1P7</accession>
<evidence type="ECO:0000256" key="1">
    <source>
        <dbReference type="ARBA" id="ARBA00005721"/>
    </source>
</evidence>
<keyword evidence="3" id="KW-1185">Reference proteome</keyword>
<proteinExistence type="inferred from homology"/>
<sequence length="109" mass="11939">MTVPGTRGTTSISDRAFMKIAEEVAREDDQVAGRPHASGSLSGSVAAVRFDLTVRYPAPVRGIAAHIREHVRERVRELTGVSVENVDIDVVELVPAQRPAPRTREEDRP</sequence>
<gene>
    <name evidence="2" type="ORF">Mco01_39870</name>
</gene>
<evidence type="ECO:0008006" key="4">
    <source>
        <dbReference type="Google" id="ProtNLM"/>
    </source>
</evidence>
<dbReference type="InterPro" id="IPR005531">
    <property type="entry name" value="Asp23"/>
</dbReference>
<comment type="similarity">
    <text evidence="1">Belongs to the asp23 family.</text>
</comment>
<evidence type="ECO:0000313" key="2">
    <source>
        <dbReference type="EMBL" id="GIH40987.1"/>
    </source>
</evidence>
<organism evidence="2 3">
    <name type="scientific">Microbispora corallina</name>
    <dbReference type="NCBI Taxonomy" id="83302"/>
    <lineage>
        <taxon>Bacteria</taxon>
        <taxon>Bacillati</taxon>
        <taxon>Actinomycetota</taxon>
        <taxon>Actinomycetes</taxon>
        <taxon>Streptosporangiales</taxon>
        <taxon>Streptosporangiaceae</taxon>
        <taxon>Microbispora</taxon>
    </lineage>
</organism>
<reference evidence="2 3" key="1">
    <citation type="submission" date="2021-01" db="EMBL/GenBank/DDBJ databases">
        <title>Whole genome shotgun sequence of Microbispora corallina NBRC 16416.</title>
        <authorList>
            <person name="Komaki H."/>
            <person name="Tamura T."/>
        </authorList>
    </citation>
    <scope>NUCLEOTIDE SEQUENCE [LARGE SCALE GENOMIC DNA]</scope>
    <source>
        <strain evidence="2 3">NBRC 16416</strain>
    </source>
</reference>
<name>A0ABQ4G1P7_9ACTN</name>
<dbReference type="Pfam" id="PF03780">
    <property type="entry name" value="Asp23"/>
    <property type="match status" value="1"/>
</dbReference>
<comment type="caution">
    <text evidence="2">The sequence shown here is derived from an EMBL/GenBank/DDBJ whole genome shotgun (WGS) entry which is preliminary data.</text>
</comment>
<dbReference type="EMBL" id="BOOC01000018">
    <property type="protein sequence ID" value="GIH40987.1"/>
    <property type="molecule type" value="Genomic_DNA"/>
</dbReference>
<dbReference type="Proteomes" id="UP000603904">
    <property type="component" value="Unassembled WGS sequence"/>
</dbReference>
<protein>
    <recommendedName>
        <fullName evidence="4">Asp23/Gls24 family envelope stress response protein</fullName>
    </recommendedName>
</protein>
<evidence type="ECO:0000313" key="3">
    <source>
        <dbReference type="Proteomes" id="UP000603904"/>
    </source>
</evidence>
<dbReference type="RefSeq" id="WP_204058367.1">
    <property type="nucleotide sequence ID" value="NZ_BOOC01000018.1"/>
</dbReference>